<dbReference type="PIRSF" id="PIRSF000137">
    <property type="entry name" value="Alcohol_oxidase"/>
    <property type="match status" value="1"/>
</dbReference>
<sequence length="585" mass="65304">MVHPATLPKNAPQLFDFIVVGGGTAGCVVAGRLAENRNVSILVVEAGPNNTSEIDMITTPARAFECRGSKYDWKYKTTMIDRPDYTRVEKPNPRGKVLGGSSAENYYTWVRGSAATFDDWAEYGTEEWNWENTKAYFDKPATYHDDDKLYPAELATTLNRGGPLHISHSDLIPEMKPFRDALEQAWVSKGQDLTTDVWNGTQKGLFKCVNTIYKGQRSTAAVFVEGKDNVTVMSSTISKNIVFEDGKAVGVTVIGPDDKEYTFKAKHEVIVSQGVYESAKLLMLSGIGPRTELEAHGIKVLVDSEHVGQNLLDHPILSHVFKIKDGYGLDSHLLRAGPQKDGAVAAYNKNKTGPYSSGLLELVAFPRADKWFETSKEYREYKAKNGGVDPFGPAGQPHFEVDFVPMFCDAFQWHFPTPPTGDYLTVIVDLMRPLSRNGYVKLNSTDPKEQPYINLNFFSDDLDLIALREGVRMIDDIVMNGDGMKDIIERDFPWDMPRNSDEAMIRQILERSQTGFHPCGTCRLGKDIKQGVVDPKLQVYGVQKLRVIDASVFPVIPDCRIQNDVYMVAEKGADLIKAAYPDLYN</sequence>
<proteinExistence type="inferred from homology"/>
<evidence type="ECO:0000256" key="2">
    <source>
        <dbReference type="ARBA" id="ARBA00010790"/>
    </source>
</evidence>
<dbReference type="InterPro" id="IPR036188">
    <property type="entry name" value="FAD/NAD-bd_sf"/>
</dbReference>
<dbReference type="HOGENOM" id="CLU_002865_6_3_1"/>
<evidence type="ECO:0000256" key="5">
    <source>
        <dbReference type="PIRSR" id="PIRSR000137-2"/>
    </source>
</evidence>
<dbReference type="Gene3D" id="3.30.560.10">
    <property type="entry name" value="Glucose Oxidase, domain 3"/>
    <property type="match status" value="1"/>
</dbReference>
<dbReference type="RefSeq" id="XP_016240796.1">
    <property type="nucleotide sequence ID" value="XM_016375520.1"/>
</dbReference>
<protein>
    <recommendedName>
        <fullName evidence="10">Glucose-methanol-choline oxidoreductase N-terminal domain-containing protein</fullName>
    </recommendedName>
</protein>
<dbReference type="InterPro" id="IPR000172">
    <property type="entry name" value="GMC_OxRdtase_N"/>
</dbReference>
<dbReference type="EMBL" id="KN847492">
    <property type="protein sequence ID" value="KIW20580.1"/>
    <property type="molecule type" value="Genomic_DNA"/>
</dbReference>
<feature type="binding site" evidence="5">
    <location>
        <position position="97"/>
    </location>
    <ligand>
        <name>FAD</name>
        <dbReference type="ChEBI" id="CHEBI:57692"/>
    </ligand>
</feature>
<dbReference type="VEuPathDB" id="FungiDB:PV08_01155"/>
<dbReference type="AlphaFoldDB" id="A0A0D2BQ04"/>
<dbReference type="SUPFAM" id="SSF51905">
    <property type="entry name" value="FAD/NAD(P)-binding domain"/>
    <property type="match status" value="1"/>
</dbReference>
<dbReference type="PANTHER" id="PTHR11552:SF147">
    <property type="entry name" value="CHOLINE DEHYDROGENASE, MITOCHONDRIAL"/>
    <property type="match status" value="1"/>
</dbReference>
<evidence type="ECO:0000313" key="9">
    <source>
        <dbReference type="Proteomes" id="UP000053328"/>
    </source>
</evidence>
<dbReference type="Gene3D" id="3.50.50.60">
    <property type="entry name" value="FAD/NAD(P)-binding domain"/>
    <property type="match status" value="1"/>
</dbReference>
<feature type="domain" description="Glucose-methanol-choline oxidoreductase C-terminal" evidence="7">
    <location>
        <begin position="433"/>
        <end position="569"/>
    </location>
</feature>
<dbReference type="Pfam" id="PF00732">
    <property type="entry name" value="GMC_oxred_N"/>
    <property type="match status" value="1"/>
</dbReference>
<keyword evidence="3" id="KW-0285">Flavoprotein</keyword>
<evidence type="ECO:0000256" key="1">
    <source>
        <dbReference type="ARBA" id="ARBA00001974"/>
    </source>
</evidence>
<evidence type="ECO:0008006" key="10">
    <source>
        <dbReference type="Google" id="ProtNLM"/>
    </source>
</evidence>
<dbReference type="InterPro" id="IPR012132">
    <property type="entry name" value="GMC_OxRdtase"/>
</dbReference>
<dbReference type="InterPro" id="IPR007867">
    <property type="entry name" value="GMC_OxRtase_C"/>
</dbReference>
<organism evidence="8 9">
    <name type="scientific">Exophiala spinifera</name>
    <dbReference type="NCBI Taxonomy" id="91928"/>
    <lineage>
        <taxon>Eukaryota</taxon>
        <taxon>Fungi</taxon>
        <taxon>Dikarya</taxon>
        <taxon>Ascomycota</taxon>
        <taxon>Pezizomycotina</taxon>
        <taxon>Eurotiomycetes</taxon>
        <taxon>Chaetothyriomycetidae</taxon>
        <taxon>Chaetothyriales</taxon>
        <taxon>Herpotrichiellaceae</taxon>
        <taxon>Exophiala</taxon>
    </lineage>
</organism>
<dbReference type="Proteomes" id="UP000053328">
    <property type="component" value="Unassembled WGS sequence"/>
</dbReference>
<name>A0A0D2BQ04_9EURO</name>
<evidence type="ECO:0000256" key="4">
    <source>
        <dbReference type="ARBA" id="ARBA00022827"/>
    </source>
</evidence>
<dbReference type="OrthoDB" id="269227at2759"/>
<accession>A0A0D2BQ04</accession>
<evidence type="ECO:0000259" key="7">
    <source>
        <dbReference type="Pfam" id="PF05199"/>
    </source>
</evidence>
<dbReference type="SUPFAM" id="SSF54373">
    <property type="entry name" value="FAD-linked reductases, C-terminal domain"/>
    <property type="match status" value="1"/>
</dbReference>
<dbReference type="STRING" id="91928.A0A0D2BQ04"/>
<dbReference type="GeneID" id="27328238"/>
<dbReference type="GO" id="GO:0050660">
    <property type="term" value="F:flavin adenine dinucleotide binding"/>
    <property type="evidence" value="ECO:0007669"/>
    <property type="project" value="InterPro"/>
</dbReference>
<comment type="cofactor">
    <cofactor evidence="1 5">
        <name>FAD</name>
        <dbReference type="ChEBI" id="CHEBI:57692"/>
    </cofactor>
</comment>
<gene>
    <name evidence="8" type="ORF">PV08_01155</name>
</gene>
<evidence type="ECO:0000313" key="8">
    <source>
        <dbReference type="EMBL" id="KIW20580.1"/>
    </source>
</evidence>
<keyword evidence="4 5" id="KW-0274">FAD</keyword>
<dbReference type="Pfam" id="PF05199">
    <property type="entry name" value="GMC_oxred_C"/>
    <property type="match status" value="1"/>
</dbReference>
<feature type="domain" description="Glucose-methanol-choline oxidoreductase N-terminal" evidence="6">
    <location>
        <begin position="15"/>
        <end position="315"/>
    </location>
</feature>
<reference evidence="8 9" key="1">
    <citation type="submission" date="2015-01" db="EMBL/GenBank/DDBJ databases">
        <title>The Genome Sequence of Exophiala spinifera CBS89968.</title>
        <authorList>
            <consortium name="The Broad Institute Genomics Platform"/>
            <person name="Cuomo C."/>
            <person name="de Hoog S."/>
            <person name="Gorbushina A."/>
            <person name="Stielow B."/>
            <person name="Teixiera M."/>
            <person name="Abouelleil A."/>
            <person name="Chapman S.B."/>
            <person name="Priest M."/>
            <person name="Young S.K."/>
            <person name="Wortman J."/>
            <person name="Nusbaum C."/>
            <person name="Birren B."/>
        </authorList>
    </citation>
    <scope>NUCLEOTIDE SEQUENCE [LARGE SCALE GENOMIC DNA]</scope>
    <source>
        <strain evidence="8 9">CBS 89968</strain>
    </source>
</reference>
<keyword evidence="9" id="KW-1185">Reference proteome</keyword>
<evidence type="ECO:0000256" key="3">
    <source>
        <dbReference type="ARBA" id="ARBA00022630"/>
    </source>
</evidence>
<comment type="similarity">
    <text evidence="2">Belongs to the GMC oxidoreductase family.</text>
</comment>
<evidence type="ECO:0000259" key="6">
    <source>
        <dbReference type="Pfam" id="PF00732"/>
    </source>
</evidence>
<dbReference type="GO" id="GO:0016614">
    <property type="term" value="F:oxidoreductase activity, acting on CH-OH group of donors"/>
    <property type="evidence" value="ECO:0007669"/>
    <property type="project" value="InterPro"/>
</dbReference>
<dbReference type="PANTHER" id="PTHR11552">
    <property type="entry name" value="GLUCOSE-METHANOL-CHOLINE GMC OXIDOREDUCTASE"/>
    <property type="match status" value="1"/>
</dbReference>